<feature type="domain" description="Photosynthesis system II assembly factor Ycf48/Hcf136-like" evidence="4">
    <location>
        <begin position="157"/>
        <end position="236"/>
    </location>
</feature>
<evidence type="ECO:0000313" key="5">
    <source>
        <dbReference type="EMBL" id="MFK4754803.1"/>
    </source>
</evidence>
<accession>A0ABW8NP91</accession>
<dbReference type="PANTHER" id="PTHR47199">
    <property type="entry name" value="PHOTOSYSTEM II STABILITY/ASSEMBLY FACTOR HCF136, CHLOROPLASTIC"/>
    <property type="match status" value="1"/>
</dbReference>
<protein>
    <submittedName>
        <fullName evidence="5">YCF48-related protein</fullName>
    </submittedName>
</protein>
<feature type="chain" id="PRO_5045184396" evidence="3">
    <location>
        <begin position="23"/>
        <end position="357"/>
    </location>
</feature>
<dbReference type="EMBL" id="JBBKTX010000046">
    <property type="protein sequence ID" value="MFK4754803.1"/>
    <property type="molecule type" value="Genomic_DNA"/>
</dbReference>
<feature type="signal peptide" evidence="3">
    <location>
        <begin position="1"/>
        <end position="22"/>
    </location>
</feature>
<evidence type="ECO:0000256" key="3">
    <source>
        <dbReference type="SAM" id="SignalP"/>
    </source>
</evidence>
<keyword evidence="6" id="KW-1185">Reference proteome</keyword>
<dbReference type="SUPFAM" id="SSF110296">
    <property type="entry name" value="Oligoxyloglucan reducing end-specific cellobiohydrolase"/>
    <property type="match status" value="1"/>
</dbReference>
<reference evidence="5 6" key="1">
    <citation type="submission" date="2024-03" db="EMBL/GenBank/DDBJ databases">
        <title>High-quality draft genome sequence of Oceanobacter sp. wDCs-4.</title>
        <authorList>
            <person name="Dong C."/>
        </authorList>
    </citation>
    <scope>NUCLEOTIDE SEQUENCE [LARGE SCALE GENOMIC DNA]</scope>
    <source>
        <strain evidence="6">wDCs-4</strain>
    </source>
</reference>
<proteinExistence type="predicted"/>
<keyword evidence="3" id="KW-0732">Signal</keyword>
<dbReference type="PANTHER" id="PTHR47199:SF2">
    <property type="entry name" value="PHOTOSYSTEM II STABILITY_ASSEMBLY FACTOR HCF136, CHLOROPLASTIC"/>
    <property type="match status" value="1"/>
</dbReference>
<comment type="caution">
    <text evidence="5">The sequence shown here is derived from an EMBL/GenBank/DDBJ whole genome shotgun (WGS) entry which is preliminary data.</text>
</comment>
<keyword evidence="1" id="KW-0602">Photosynthesis</keyword>
<evidence type="ECO:0000256" key="2">
    <source>
        <dbReference type="ARBA" id="ARBA00023276"/>
    </source>
</evidence>
<organism evidence="5 6">
    <name type="scientific">Oceanobacter antarcticus</name>
    <dbReference type="NCBI Taxonomy" id="3133425"/>
    <lineage>
        <taxon>Bacteria</taxon>
        <taxon>Pseudomonadati</taxon>
        <taxon>Pseudomonadota</taxon>
        <taxon>Gammaproteobacteria</taxon>
        <taxon>Oceanospirillales</taxon>
        <taxon>Oceanospirillaceae</taxon>
        <taxon>Oceanobacter</taxon>
    </lineage>
</organism>
<dbReference type="RefSeq" id="WP_416207582.1">
    <property type="nucleotide sequence ID" value="NZ_JBBKTX010000046.1"/>
</dbReference>
<dbReference type="InterPro" id="IPR015943">
    <property type="entry name" value="WD40/YVTN_repeat-like_dom_sf"/>
</dbReference>
<feature type="domain" description="Photosynthesis system II assembly factor Ycf48/Hcf136-like" evidence="4">
    <location>
        <begin position="73"/>
        <end position="120"/>
    </location>
</feature>
<evidence type="ECO:0000259" key="4">
    <source>
        <dbReference type="Pfam" id="PF14870"/>
    </source>
</evidence>
<name>A0ABW8NP91_9GAMM</name>
<evidence type="ECO:0000256" key="1">
    <source>
        <dbReference type="ARBA" id="ARBA00022531"/>
    </source>
</evidence>
<dbReference type="Proteomes" id="UP001620597">
    <property type="component" value="Unassembled WGS sequence"/>
</dbReference>
<keyword evidence="2" id="KW-0604">Photosystem II</keyword>
<dbReference type="Gene3D" id="2.130.10.10">
    <property type="entry name" value="YVTN repeat-like/Quinoprotein amine dehydrogenase"/>
    <property type="match status" value="2"/>
</dbReference>
<sequence>MLNLVRRIAALILCVGAASVQADPLPSYSSLDQPALPSVLAATGALLDIRQVGERLVAVGERGHIVYSEDGGQQWQQAQVPVSVTLTAVDFVDDQHGWAVGHGLVILATADGGLTWQRQTDGRQLVGMWHQQAEAAQQAGDDRLAMTLQRYSDDGADKPLLDVHFINAQDGLAVGAYGVMLSTDNGGQSWHSAAGRLGGEEDRHIYHIASDGDGIILMGEMGLLYQSGDRGQHFQPLDSPSDASLFSGWYSASQQQLLLLGLRGTLWQGDLSSADWQPLAIDTQYSLLAILPLTTGGYLLSDDGGGLWRLQANGTTSRLSVHAGFPLLALSAGTRKAAPVMAVGLQGTLAVTPAVQP</sequence>
<dbReference type="Pfam" id="PF14870">
    <property type="entry name" value="PSII_BNR"/>
    <property type="match status" value="2"/>
</dbReference>
<gene>
    <name evidence="5" type="ORF">WG929_20590</name>
</gene>
<dbReference type="InterPro" id="IPR028203">
    <property type="entry name" value="PSII_CF48-like_dom"/>
</dbReference>
<evidence type="ECO:0000313" key="6">
    <source>
        <dbReference type="Proteomes" id="UP001620597"/>
    </source>
</evidence>